<dbReference type="EMBL" id="ML994633">
    <property type="protein sequence ID" value="KAF2185577.1"/>
    <property type="molecule type" value="Genomic_DNA"/>
</dbReference>
<feature type="domain" description="Heterokaryon incompatibility" evidence="1">
    <location>
        <begin position="232"/>
        <end position="366"/>
    </location>
</feature>
<dbReference type="Proteomes" id="UP000800200">
    <property type="component" value="Unassembled WGS sequence"/>
</dbReference>
<sequence>MPSSSAKRQAQDLVLPYGKHPRIELGQQSTVDAEYRNDEASTSANKADQICRGCQKIDFEAIFSEDRRDPRLYKIWGNRRFILSHMNRQSNCTLCQFFYSTREPPLDETVVDPVYCLRVFPAKGELGAWELDFDDSPAFIVVPILDNYPFRFQDTHGIIMELSETPENFCGRQIQPQVDLSVIKGWLEICDNNHKALCKQKPNPQVPKGFRVIDCVTRKIVPWENVANPKQYVTLSYVWGSFKGKFVTRGGAIPSPLPGTIEDTILLTTNLGYRYLWIDRYCITQDDAMDMHIQIQSMDEIYQQSVVTVVAAAGDDPRYGLPGIGATPRERQPCVKVGNKTLVYTPYVRKEILNSNWNSRGWTYQEGLLARRKLVFTATQVYFQCNAMHCLESIRAPLKNLHTYKNVRMRDMVDISRVFPLRGLGKSPNDLDKRLNEYLQRSLRYERDMLNAFRVF</sequence>
<proteinExistence type="predicted"/>
<reference evidence="2" key="1">
    <citation type="journal article" date="2020" name="Stud. Mycol.">
        <title>101 Dothideomycetes genomes: a test case for predicting lifestyles and emergence of pathogens.</title>
        <authorList>
            <person name="Haridas S."/>
            <person name="Albert R."/>
            <person name="Binder M."/>
            <person name="Bloem J."/>
            <person name="Labutti K."/>
            <person name="Salamov A."/>
            <person name="Andreopoulos B."/>
            <person name="Baker S."/>
            <person name="Barry K."/>
            <person name="Bills G."/>
            <person name="Bluhm B."/>
            <person name="Cannon C."/>
            <person name="Castanera R."/>
            <person name="Culley D."/>
            <person name="Daum C."/>
            <person name="Ezra D."/>
            <person name="Gonzalez J."/>
            <person name="Henrissat B."/>
            <person name="Kuo A."/>
            <person name="Liang C."/>
            <person name="Lipzen A."/>
            <person name="Lutzoni F."/>
            <person name="Magnuson J."/>
            <person name="Mondo S."/>
            <person name="Nolan M."/>
            <person name="Ohm R."/>
            <person name="Pangilinan J."/>
            <person name="Park H.-J."/>
            <person name="Ramirez L."/>
            <person name="Alfaro M."/>
            <person name="Sun H."/>
            <person name="Tritt A."/>
            <person name="Yoshinaga Y."/>
            <person name="Zwiers L.-H."/>
            <person name="Turgeon B."/>
            <person name="Goodwin S."/>
            <person name="Spatafora J."/>
            <person name="Crous P."/>
            <person name="Grigoriev I."/>
        </authorList>
    </citation>
    <scope>NUCLEOTIDE SEQUENCE</scope>
    <source>
        <strain evidence="2">CBS 207.26</strain>
    </source>
</reference>
<dbReference type="PANTHER" id="PTHR33112:SF1">
    <property type="entry name" value="HETEROKARYON INCOMPATIBILITY DOMAIN-CONTAINING PROTEIN"/>
    <property type="match status" value="1"/>
</dbReference>
<evidence type="ECO:0000313" key="2">
    <source>
        <dbReference type="EMBL" id="KAF2185577.1"/>
    </source>
</evidence>
<dbReference type="Pfam" id="PF06985">
    <property type="entry name" value="HET"/>
    <property type="match status" value="1"/>
</dbReference>
<dbReference type="AlphaFoldDB" id="A0A6A6E0U9"/>
<accession>A0A6A6E0U9</accession>
<organism evidence="2 3">
    <name type="scientific">Zopfia rhizophila CBS 207.26</name>
    <dbReference type="NCBI Taxonomy" id="1314779"/>
    <lineage>
        <taxon>Eukaryota</taxon>
        <taxon>Fungi</taxon>
        <taxon>Dikarya</taxon>
        <taxon>Ascomycota</taxon>
        <taxon>Pezizomycotina</taxon>
        <taxon>Dothideomycetes</taxon>
        <taxon>Dothideomycetes incertae sedis</taxon>
        <taxon>Zopfiaceae</taxon>
        <taxon>Zopfia</taxon>
    </lineage>
</organism>
<keyword evidence="3" id="KW-1185">Reference proteome</keyword>
<gene>
    <name evidence="2" type="ORF">K469DRAFT_161889</name>
</gene>
<name>A0A6A6E0U9_9PEZI</name>
<dbReference type="OrthoDB" id="5428863at2759"/>
<evidence type="ECO:0000259" key="1">
    <source>
        <dbReference type="Pfam" id="PF06985"/>
    </source>
</evidence>
<evidence type="ECO:0000313" key="3">
    <source>
        <dbReference type="Proteomes" id="UP000800200"/>
    </source>
</evidence>
<dbReference type="InterPro" id="IPR010730">
    <property type="entry name" value="HET"/>
</dbReference>
<dbReference type="PANTHER" id="PTHR33112">
    <property type="entry name" value="DOMAIN PROTEIN, PUTATIVE-RELATED"/>
    <property type="match status" value="1"/>
</dbReference>
<protein>
    <submittedName>
        <fullName evidence="2">HET-domain-containing protein</fullName>
    </submittedName>
</protein>